<feature type="domain" description="CO dehydrogenase/acetyl-CoA synthase delta subunit TIM barrel" evidence="1">
    <location>
        <begin position="17"/>
        <end position="257"/>
    </location>
</feature>
<dbReference type="Gene3D" id="3.20.20.20">
    <property type="entry name" value="Dihydropteroate synthase-like"/>
    <property type="match status" value="1"/>
</dbReference>
<dbReference type="RefSeq" id="WP_154456560.1">
    <property type="nucleotide sequence ID" value="NZ_VUMV01000001.1"/>
</dbReference>
<dbReference type="PANTHER" id="PTHR36214">
    <property type="match status" value="1"/>
</dbReference>
<dbReference type="InterPro" id="IPR011005">
    <property type="entry name" value="Dihydropteroate_synth-like_sf"/>
</dbReference>
<organism evidence="2 3">
    <name type="scientific">Bilifractor porci</name>
    <dbReference type="NCBI Taxonomy" id="2606636"/>
    <lineage>
        <taxon>Bacteria</taxon>
        <taxon>Bacillati</taxon>
        <taxon>Bacillota</taxon>
        <taxon>Clostridia</taxon>
        <taxon>Lachnospirales</taxon>
        <taxon>Lachnospiraceae</taxon>
        <taxon>Bilifractor</taxon>
    </lineage>
</organism>
<gene>
    <name evidence="2" type="ORF">FYJ60_00085</name>
</gene>
<keyword evidence="3" id="KW-1185">Reference proteome</keyword>
<dbReference type="InterPro" id="IPR016041">
    <property type="entry name" value="Ac-CoA_synth_d_su_TIM-brl"/>
</dbReference>
<dbReference type="EMBL" id="VUMV01000001">
    <property type="protein sequence ID" value="MST80736.1"/>
    <property type="molecule type" value="Genomic_DNA"/>
</dbReference>
<evidence type="ECO:0000313" key="3">
    <source>
        <dbReference type="Proteomes" id="UP000466864"/>
    </source>
</evidence>
<evidence type="ECO:0000259" key="1">
    <source>
        <dbReference type="Pfam" id="PF03599"/>
    </source>
</evidence>
<evidence type="ECO:0000313" key="2">
    <source>
        <dbReference type="EMBL" id="MST80736.1"/>
    </source>
</evidence>
<dbReference type="InterPro" id="IPR051069">
    <property type="entry name" value="ACDS_complex_subunit"/>
</dbReference>
<dbReference type="AlphaFoldDB" id="A0A7X2P6H2"/>
<dbReference type="NCBIfam" id="NF040759">
    <property type="entry name" value="WLP_AcsD"/>
    <property type="match status" value="1"/>
</dbReference>
<name>A0A7X2P6H2_9FIRM</name>
<dbReference type="Pfam" id="PF03599">
    <property type="entry name" value="CdhD"/>
    <property type="match status" value="1"/>
</dbReference>
<protein>
    <submittedName>
        <fullName evidence="2">Acetyl-CoA decarbonylase/synthase complex subunit delta</fullName>
    </submittedName>
</protein>
<dbReference type="NCBIfam" id="NF003376">
    <property type="entry name" value="PRK04452.1-2"/>
    <property type="match status" value="1"/>
</dbReference>
<proteinExistence type="predicted"/>
<comment type="caution">
    <text evidence="2">The sequence shown here is derived from an EMBL/GenBank/DDBJ whole genome shotgun (WGS) entry which is preliminary data.</text>
</comment>
<dbReference type="Proteomes" id="UP000466864">
    <property type="component" value="Unassembled WGS sequence"/>
</dbReference>
<dbReference type="PANTHER" id="PTHR36214:SF3">
    <property type="entry name" value="ACETYL-COA DECARBONYLASE_SYNTHASE COMPLEX SUBUNIT GAMMA"/>
    <property type="match status" value="1"/>
</dbReference>
<accession>A0A7X2P6H2</accession>
<sequence>MPFNRKAHKFSASIGTVEIGTGDKAIKLGGENVMPFYTFDGSMGDGPKVGVEITDLGLDAEPQGVKDYYAGCTSFADIAKKAEAMPGGDFVVLRLAGGDPNGANKSTEELVAIAKEVSDAISCPLVVEGSKNVEKDAELLPKVAQALEGKNVLLMSAKEENYKAIGAAAALAYNQKVGAESAVDINLAKQLNVVMTQLGVSAQSIVMNTGSAAAGYGFDYTISTFDRVRAAALGQDDKMLQMPIITPVASETWSVKESTAEESDAPEFWGPVEERGIAMEVETAVACLVSASDAVILKHPKSVATISEFIKSLM</sequence>
<reference evidence="2 3" key="1">
    <citation type="submission" date="2019-08" db="EMBL/GenBank/DDBJ databases">
        <title>In-depth cultivation of the pig gut microbiome towards novel bacterial diversity and tailored functional studies.</title>
        <authorList>
            <person name="Wylensek D."/>
            <person name="Hitch T.C.A."/>
            <person name="Clavel T."/>
        </authorList>
    </citation>
    <scope>NUCLEOTIDE SEQUENCE [LARGE SCALE GENOMIC DNA]</scope>
    <source>
        <strain evidence="2 3">Oil+RF-744-WCA-WT-13</strain>
    </source>
</reference>